<organism evidence="6 7">
    <name type="scientific">Poriferisphaera corsica</name>
    <dbReference type="NCBI Taxonomy" id="2528020"/>
    <lineage>
        <taxon>Bacteria</taxon>
        <taxon>Pseudomonadati</taxon>
        <taxon>Planctomycetota</taxon>
        <taxon>Phycisphaerae</taxon>
        <taxon>Phycisphaerales</taxon>
        <taxon>Phycisphaeraceae</taxon>
        <taxon>Poriferisphaera</taxon>
    </lineage>
</organism>
<evidence type="ECO:0000259" key="5">
    <source>
        <dbReference type="SMART" id="SM00382"/>
    </source>
</evidence>
<dbReference type="InterPro" id="IPR050764">
    <property type="entry name" value="CbbQ/NirQ/NorQ/GpvN"/>
</dbReference>
<dbReference type="Gene3D" id="1.10.8.80">
    <property type="entry name" value="Magnesium chelatase subunit I, C-Terminal domain"/>
    <property type="match status" value="1"/>
</dbReference>
<protein>
    <submittedName>
        <fullName evidence="6">ATPase family associated with various cellular activities (AAA)</fullName>
    </submittedName>
</protein>
<dbReference type="Pfam" id="PF07726">
    <property type="entry name" value="AAA_3"/>
    <property type="match status" value="1"/>
</dbReference>
<evidence type="ECO:0000256" key="1">
    <source>
        <dbReference type="ARBA" id="ARBA00022741"/>
    </source>
</evidence>
<reference evidence="6 7" key="1">
    <citation type="submission" date="2019-02" db="EMBL/GenBank/DDBJ databases">
        <title>Deep-cultivation of Planctomycetes and their phenomic and genomic characterization uncovers novel biology.</title>
        <authorList>
            <person name="Wiegand S."/>
            <person name="Jogler M."/>
            <person name="Boedeker C."/>
            <person name="Pinto D."/>
            <person name="Vollmers J."/>
            <person name="Rivas-Marin E."/>
            <person name="Kohn T."/>
            <person name="Peeters S.H."/>
            <person name="Heuer A."/>
            <person name="Rast P."/>
            <person name="Oberbeckmann S."/>
            <person name="Bunk B."/>
            <person name="Jeske O."/>
            <person name="Meyerdierks A."/>
            <person name="Storesund J.E."/>
            <person name="Kallscheuer N."/>
            <person name="Luecker S."/>
            <person name="Lage O.M."/>
            <person name="Pohl T."/>
            <person name="Merkel B.J."/>
            <person name="Hornburger P."/>
            <person name="Mueller R.-W."/>
            <person name="Bruemmer F."/>
            <person name="Labrenz M."/>
            <person name="Spormann A.M."/>
            <person name="Op den Camp H."/>
            <person name="Overmann J."/>
            <person name="Amann R."/>
            <person name="Jetten M.S.M."/>
            <person name="Mascher T."/>
            <person name="Medema M.H."/>
            <person name="Devos D.P."/>
            <person name="Kaster A.-K."/>
            <person name="Ovreas L."/>
            <person name="Rohde M."/>
            <person name="Galperin M.Y."/>
            <person name="Jogler C."/>
        </authorList>
    </citation>
    <scope>NUCLEOTIDE SEQUENCE [LARGE SCALE GENOMIC DNA]</scope>
    <source>
        <strain evidence="6 7">KS4</strain>
    </source>
</reference>
<dbReference type="AlphaFoldDB" id="A0A517YP37"/>
<evidence type="ECO:0000256" key="2">
    <source>
        <dbReference type="ARBA" id="ARBA00022840"/>
    </source>
</evidence>
<feature type="domain" description="AAA+ ATPase" evidence="5">
    <location>
        <begin position="71"/>
        <end position="219"/>
    </location>
</feature>
<dbReference type="InterPro" id="IPR041628">
    <property type="entry name" value="ChlI/MoxR_AAA_lid"/>
</dbReference>
<evidence type="ECO:0000256" key="4">
    <source>
        <dbReference type="SAM" id="MobiDB-lite"/>
    </source>
</evidence>
<keyword evidence="7" id="KW-1185">Reference proteome</keyword>
<dbReference type="FunFam" id="3.40.50.300:FF:000640">
    <property type="entry name" value="MoxR family ATPase"/>
    <property type="match status" value="1"/>
</dbReference>
<accession>A0A517YP37</accession>
<dbReference type="InterPro" id="IPR027417">
    <property type="entry name" value="P-loop_NTPase"/>
</dbReference>
<dbReference type="GO" id="GO:0005524">
    <property type="term" value="F:ATP binding"/>
    <property type="evidence" value="ECO:0007669"/>
    <property type="project" value="UniProtKB-KW"/>
</dbReference>
<evidence type="ECO:0000313" key="7">
    <source>
        <dbReference type="Proteomes" id="UP000317369"/>
    </source>
</evidence>
<dbReference type="Proteomes" id="UP000317369">
    <property type="component" value="Chromosome"/>
</dbReference>
<dbReference type="Pfam" id="PF17863">
    <property type="entry name" value="AAA_lid_2"/>
    <property type="match status" value="1"/>
</dbReference>
<keyword evidence="1" id="KW-0547">Nucleotide-binding</keyword>
<evidence type="ECO:0000256" key="3">
    <source>
        <dbReference type="ARBA" id="ARBA00061607"/>
    </source>
</evidence>
<dbReference type="GO" id="GO:0016887">
    <property type="term" value="F:ATP hydrolysis activity"/>
    <property type="evidence" value="ECO:0007669"/>
    <property type="project" value="InterPro"/>
</dbReference>
<dbReference type="PANTHER" id="PTHR42759:SF1">
    <property type="entry name" value="MAGNESIUM-CHELATASE SUBUNIT CHLD"/>
    <property type="match status" value="1"/>
</dbReference>
<dbReference type="OrthoDB" id="9773454at2"/>
<dbReference type="CDD" id="cd00009">
    <property type="entry name" value="AAA"/>
    <property type="match status" value="1"/>
</dbReference>
<dbReference type="InterPro" id="IPR003593">
    <property type="entry name" value="AAA+_ATPase"/>
</dbReference>
<gene>
    <name evidence="6" type="ORF">KS4_00100</name>
</gene>
<proteinExistence type="inferred from homology"/>
<name>A0A517YP37_9BACT</name>
<dbReference type="InterPro" id="IPR011703">
    <property type="entry name" value="ATPase_AAA-3"/>
</dbReference>
<comment type="similarity">
    <text evidence="3">Belongs to the MoxR family.</text>
</comment>
<dbReference type="PIRSF" id="PIRSF002849">
    <property type="entry name" value="AAA_ATPase_chaperone_MoxR_prd"/>
    <property type="match status" value="1"/>
</dbReference>
<dbReference type="KEGG" id="pcor:KS4_00100"/>
<evidence type="ECO:0000313" key="6">
    <source>
        <dbReference type="EMBL" id="QDU31982.1"/>
    </source>
</evidence>
<dbReference type="SUPFAM" id="SSF52540">
    <property type="entry name" value="P-loop containing nucleoside triphosphate hydrolases"/>
    <property type="match status" value="1"/>
</dbReference>
<dbReference type="SMART" id="SM00382">
    <property type="entry name" value="AAA"/>
    <property type="match status" value="1"/>
</dbReference>
<keyword evidence="2" id="KW-0067">ATP-binding</keyword>
<dbReference type="EMBL" id="CP036425">
    <property type="protein sequence ID" value="QDU31982.1"/>
    <property type="molecule type" value="Genomic_DNA"/>
</dbReference>
<sequence length="382" mass="41316">MSNERDDVRGDTDRDATDNQVPGKGSEQSEGDVEKVMGKVEGVVNGLKAEIGKIVVGQDEVVEQLLIALFTRGHAVLVGVPGLAKTLLVSTVAKSLGLGFSRIQFTPDLMPSDITGTEVIDERRSGEGEMRRELRFIEGPVFSNVILADEVNRTPPKTQSALLEAMQEGQVTVSGVRHVLPEPFFVLATQNPIEQEGTYPLPEAQLDRFMFMIKVGYPSEAEELEIMKRTTGDGGGVVGEVVSGEDVAMLQRLVREVPISDHVMGYAVRLVRATRDEGGDGGASHKGGIEVVKRYLQWGAGPRASQNLILAGKARAVLYGRNCVGVEDIEAVAKPVLRHRLIVNFAGEAEGVNSDDVVDRLLEVVRPEGVIDGRLDRVMKSA</sequence>
<feature type="compositionally biased region" description="Basic and acidic residues" evidence="4">
    <location>
        <begin position="1"/>
        <end position="17"/>
    </location>
</feature>
<feature type="region of interest" description="Disordered" evidence="4">
    <location>
        <begin position="1"/>
        <end position="35"/>
    </location>
</feature>
<dbReference type="PANTHER" id="PTHR42759">
    <property type="entry name" value="MOXR FAMILY PROTEIN"/>
    <property type="match status" value="1"/>
</dbReference>
<dbReference type="Gene3D" id="3.40.50.300">
    <property type="entry name" value="P-loop containing nucleotide triphosphate hydrolases"/>
    <property type="match status" value="1"/>
</dbReference>